<keyword evidence="2 5" id="KW-0812">Transmembrane</keyword>
<evidence type="ECO:0000256" key="2">
    <source>
        <dbReference type="ARBA" id="ARBA00022692"/>
    </source>
</evidence>
<evidence type="ECO:0000256" key="5">
    <source>
        <dbReference type="SAM" id="Phobius"/>
    </source>
</evidence>
<name>A0A1Y6BPV0_9PROT</name>
<dbReference type="InterPro" id="IPR010652">
    <property type="entry name" value="DUF1232"/>
</dbReference>
<comment type="subcellular location">
    <subcellularLocation>
        <location evidence="1">Endomembrane system</location>
        <topology evidence="1">Multi-pass membrane protein</topology>
    </subcellularLocation>
</comment>
<dbReference type="Proteomes" id="UP000192917">
    <property type="component" value="Unassembled WGS sequence"/>
</dbReference>
<gene>
    <name evidence="7" type="ORF">SAMN05428998_105259</name>
</gene>
<organism evidence="7 8">
    <name type="scientific">Tistlia consotensis USBA 355</name>
    <dbReference type="NCBI Taxonomy" id="560819"/>
    <lineage>
        <taxon>Bacteria</taxon>
        <taxon>Pseudomonadati</taxon>
        <taxon>Pseudomonadota</taxon>
        <taxon>Alphaproteobacteria</taxon>
        <taxon>Rhodospirillales</taxon>
        <taxon>Rhodovibrionaceae</taxon>
        <taxon>Tistlia</taxon>
    </lineage>
</organism>
<feature type="transmembrane region" description="Helical" evidence="5">
    <location>
        <begin position="128"/>
        <end position="149"/>
    </location>
</feature>
<evidence type="ECO:0000259" key="6">
    <source>
        <dbReference type="Pfam" id="PF06803"/>
    </source>
</evidence>
<feature type="domain" description="DUF1232" evidence="6">
    <location>
        <begin position="46"/>
        <end position="86"/>
    </location>
</feature>
<dbReference type="GO" id="GO:0012505">
    <property type="term" value="C:endomembrane system"/>
    <property type="evidence" value="ECO:0007669"/>
    <property type="project" value="UniProtKB-SubCell"/>
</dbReference>
<sequence length="156" mass="16957">MASPNSPSRRHRLRDLPLKGGQKALKRVLRARRDRVRRGRTKRIGALLLTLALLAYGASPVDLIPDRILGPVPLLGWLDDLVVLPLGFWLVARLLRGAERERHAARRLAAGLVGADLQERRHERLRSAVLIVLGTALGVAAGLVVQRLLGGPPPGG</sequence>
<evidence type="ECO:0000256" key="4">
    <source>
        <dbReference type="ARBA" id="ARBA00023136"/>
    </source>
</evidence>
<dbReference type="RefSeq" id="WP_085122332.1">
    <property type="nucleotide sequence ID" value="NZ_FWZX01000005.1"/>
</dbReference>
<proteinExistence type="predicted"/>
<evidence type="ECO:0000313" key="8">
    <source>
        <dbReference type="Proteomes" id="UP000192917"/>
    </source>
</evidence>
<keyword evidence="4 5" id="KW-0472">Membrane</keyword>
<evidence type="ECO:0000256" key="1">
    <source>
        <dbReference type="ARBA" id="ARBA00004127"/>
    </source>
</evidence>
<feature type="transmembrane region" description="Helical" evidence="5">
    <location>
        <begin position="76"/>
        <end position="95"/>
    </location>
</feature>
<keyword evidence="8" id="KW-1185">Reference proteome</keyword>
<evidence type="ECO:0000313" key="7">
    <source>
        <dbReference type="EMBL" id="SMF14398.1"/>
    </source>
</evidence>
<dbReference type="Pfam" id="PF06803">
    <property type="entry name" value="DUF1232"/>
    <property type="match status" value="1"/>
</dbReference>
<evidence type="ECO:0000256" key="3">
    <source>
        <dbReference type="ARBA" id="ARBA00022989"/>
    </source>
</evidence>
<dbReference type="EMBL" id="FWZX01000005">
    <property type="protein sequence ID" value="SMF14398.1"/>
    <property type="molecule type" value="Genomic_DNA"/>
</dbReference>
<protein>
    <recommendedName>
        <fullName evidence="6">DUF1232 domain-containing protein</fullName>
    </recommendedName>
</protein>
<dbReference type="AlphaFoldDB" id="A0A1Y6BPV0"/>
<keyword evidence="3 5" id="KW-1133">Transmembrane helix</keyword>
<accession>A0A1Y6BPV0</accession>
<reference evidence="7 8" key="1">
    <citation type="submission" date="2017-04" db="EMBL/GenBank/DDBJ databases">
        <authorList>
            <person name="Afonso C.L."/>
            <person name="Miller P.J."/>
            <person name="Scott M.A."/>
            <person name="Spackman E."/>
            <person name="Goraichik I."/>
            <person name="Dimitrov K.M."/>
            <person name="Suarez D.L."/>
            <person name="Swayne D.E."/>
        </authorList>
    </citation>
    <scope>NUCLEOTIDE SEQUENCE [LARGE SCALE GENOMIC DNA]</scope>
    <source>
        <strain evidence="7 8">USBA 355</strain>
    </source>
</reference>